<dbReference type="Gene3D" id="2.60.40.10">
    <property type="entry name" value="Immunoglobulins"/>
    <property type="match status" value="1"/>
</dbReference>
<comment type="caution">
    <text evidence="1">The sequence shown here is derived from an EMBL/GenBank/DDBJ whole genome shotgun (WGS) entry which is preliminary data.</text>
</comment>
<dbReference type="InterPro" id="IPR013783">
    <property type="entry name" value="Ig-like_fold"/>
</dbReference>
<evidence type="ECO:0000313" key="1">
    <source>
        <dbReference type="EMBL" id="MBB5636573.1"/>
    </source>
</evidence>
<gene>
    <name evidence="1" type="ORF">HDE68_002474</name>
</gene>
<sequence>MFCCLAGFTVSAQVKYTFLHDTLAIKGGETFSNLLKVTNPETKMIVLRQNKSGSILPKGLISLPDSLILKAGESKVFPVKYIADRQTLHSNNQVFTLHLTSAGGVQVQESAAFTTILTDIGGLTIGTEENEVYLSQMSNQAQVVVRCANNGFVPITFRLLLSGIPDGLEFTGQTMNLTLQPGSQQLLPFLARNKVNTNIPADFTVTIQAVDASNNQLAVKVIRIVNLTNARKMSMSNDQYSGTLANTVALRYASMSSNSSFYQLQANGKVKTGDNGTIEYRLNADQYHQPGVNGINIYNTYADYQTKSWGIKVGNIYENVDFSLGGRGVKASLKFNPNESLSVYGIQNNFLLYDQFSTTIAGAKILAIDYNLATADGKGDRRLTYIHSRDSFTGLEADQMSFKTGVRLKKGQFLNFEGGYSLEKQNTIFSTSKHGVSAGINYGLNSSDYQFFGNGYYSSPYYTGLRRGLLMTDVRLTRKLENNNSVDAHVNIQVNSPKYQYDINSIFNAGINKNAIYIYELGYNTRAGNLFIGFGPYFMNQHVITSAITDLSGAHADWKSSAMRFTTNMAYSGRINSFSMTADYGYTYINTSGRPMAPFHSLKVNASYNIPILGFSSYVQLNPFYISDILSSTGNNKYRLYSFGPNIHFELLQNSLNFRFSGMYNYYGFTHSDNYSVTGNMRYLMKGHWALTGDFTYTITKQKPLIQGYNPAEQVNMNNLFYENRQLRVGIEKQFGAQGQSGTKKLLLTYYQDDNSNGIWDAGEKPAGGLLVKINGEAALTNSKGVVEFKDMKKEAYTVSVTNTKGWSLQDPTVVFLDKSKKLEVPLVRTQALNGCLKLKAEKYMDGPPALAGIKINAIDPNGRIHQTLTDDRGNFCFYLPRNNYTVYIETAGMPFSIENEKEEVSLRGGPVEMLTFLYRDERRKIVVSRF</sequence>
<dbReference type="RefSeq" id="WP_183882251.1">
    <property type="nucleotide sequence ID" value="NZ_JACHCE010000003.1"/>
</dbReference>
<evidence type="ECO:0000313" key="2">
    <source>
        <dbReference type="Proteomes" id="UP000537204"/>
    </source>
</evidence>
<dbReference type="AlphaFoldDB" id="A0A7W8ZM72"/>
<dbReference type="Proteomes" id="UP000537204">
    <property type="component" value="Unassembled WGS sequence"/>
</dbReference>
<dbReference type="EMBL" id="JACHCE010000003">
    <property type="protein sequence ID" value="MBB5636573.1"/>
    <property type="molecule type" value="Genomic_DNA"/>
</dbReference>
<name>A0A7W8ZM72_9SPHI</name>
<proteinExistence type="predicted"/>
<accession>A0A7W8ZM72</accession>
<protein>
    <recommendedName>
        <fullName evidence="3">SdrD B-like protein</fullName>
    </recommendedName>
</protein>
<evidence type="ECO:0008006" key="3">
    <source>
        <dbReference type="Google" id="ProtNLM"/>
    </source>
</evidence>
<organism evidence="1 2">
    <name type="scientific">Pedobacter cryoconitis</name>
    <dbReference type="NCBI Taxonomy" id="188932"/>
    <lineage>
        <taxon>Bacteria</taxon>
        <taxon>Pseudomonadati</taxon>
        <taxon>Bacteroidota</taxon>
        <taxon>Sphingobacteriia</taxon>
        <taxon>Sphingobacteriales</taxon>
        <taxon>Sphingobacteriaceae</taxon>
        <taxon>Pedobacter</taxon>
    </lineage>
</organism>
<reference evidence="1 2" key="1">
    <citation type="submission" date="2020-08" db="EMBL/GenBank/DDBJ databases">
        <title>Genomic Encyclopedia of Type Strains, Phase IV (KMG-V): Genome sequencing to study the core and pangenomes of soil and plant-associated prokaryotes.</title>
        <authorList>
            <person name="Whitman W."/>
        </authorList>
    </citation>
    <scope>NUCLEOTIDE SEQUENCE [LARGE SCALE GENOMIC DNA]</scope>
    <source>
        <strain evidence="1 2">S3M1</strain>
    </source>
</reference>